<evidence type="ECO:0000313" key="3">
    <source>
        <dbReference type="EMBL" id="RDL41211.1"/>
    </source>
</evidence>
<evidence type="ECO:0000256" key="1">
    <source>
        <dbReference type="SAM" id="MobiDB-lite"/>
    </source>
</evidence>
<dbReference type="Proteomes" id="UP000254866">
    <property type="component" value="Unassembled WGS sequence"/>
</dbReference>
<keyword evidence="2" id="KW-0472">Membrane</keyword>
<dbReference type="OrthoDB" id="5387214at2759"/>
<keyword evidence="4" id="KW-1185">Reference proteome</keyword>
<feature type="region of interest" description="Disordered" evidence="1">
    <location>
        <begin position="1"/>
        <end position="41"/>
    </location>
</feature>
<evidence type="ECO:0000313" key="4">
    <source>
        <dbReference type="Proteomes" id="UP000254866"/>
    </source>
</evidence>
<dbReference type="RefSeq" id="XP_031873867.1">
    <property type="nucleotide sequence ID" value="XM_032009813.1"/>
</dbReference>
<feature type="compositionally biased region" description="Polar residues" evidence="1">
    <location>
        <begin position="9"/>
        <end position="18"/>
    </location>
</feature>
<sequence>MATVKEQPSFDTSTNVLTITRPAPSRQPSTQSIDARSPLEDADSAHFLTTSRTVHSEKSAIMPQGATFNDSKAEIIETKSCPMSDLEAGLMETATRGSADRILKKKCNEGDDPWPCPRALKRQRKAAKRSKACCACWGDLGKRQKLTVKVVSGVAIVAIIVVMCILISKAVGGGVWSKGQTQAPIKGT</sequence>
<dbReference type="AlphaFoldDB" id="A0A370U0A9"/>
<name>A0A370U0A9_9HELO</name>
<gene>
    <name evidence="3" type="ORF">BP5553_01190</name>
</gene>
<keyword evidence="2" id="KW-1133">Transmembrane helix</keyword>
<protein>
    <submittedName>
        <fullName evidence="3">Uncharacterized protein</fullName>
    </submittedName>
</protein>
<dbReference type="EMBL" id="NPIC01000001">
    <property type="protein sequence ID" value="RDL41211.1"/>
    <property type="molecule type" value="Genomic_DNA"/>
</dbReference>
<organism evidence="3 4">
    <name type="scientific">Venustampulla echinocandica</name>
    <dbReference type="NCBI Taxonomy" id="2656787"/>
    <lineage>
        <taxon>Eukaryota</taxon>
        <taxon>Fungi</taxon>
        <taxon>Dikarya</taxon>
        <taxon>Ascomycota</taxon>
        <taxon>Pezizomycotina</taxon>
        <taxon>Leotiomycetes</taxon>
        <taxon>Helotiales</taxon>
        <taxon>Pleuroascaceae</taxon>
        <taxon>Venustampulla</taxon>
    </lineage>
</organism>
<feature type="transmembrane region" description="Helical" evidence="2">
    <location>
        <begin position="150"/>
        <end position="168"/>
    </location>
</feature>
<accession>A0A370U0A9</accession>
<evidence type="ECO:0000256" key="2">
    <source>
        <dbReference type="SAM" id="Phobius"/>
    </source>
</evidence>
<keyword evidence="2" id="KW-0812">Transmembrane</keyword>
<proteinExistence type="predicted"/>
<comment type="caution">
    <text evidence="3">The sequence shown here is derived from an EMBL/GenBank/DDBJ whole genome shotgun (WGS) entry which is preliminary data.</text>
</comment>
<reference evidence="3 4" key="1">
    <citation type="journal article" date="2018" name="IMA Fungus">
        <title>IMA Genome-F 9: Draft genome sequence of Annulohypoxylon stygium, Aspergillus mulundensis, Berkeleyomyces basicola (syn. Thielaviopsis basicola), Ceratocystis smalleyi, two Cercospora beticola strains, Coleophoma cylindrospora, Fusarium fracticaudum, Phialophora cf. hyalina, and Morchella septimelata.</title>
        <authorList>
            <person name="Wingfield B.D."/>
            <person name="Bills G.F."/>
            <person name="Dong Y."/>
            <person name="Huang W."/>
            <person name="Nel W.J."/>
            <person name="Swalarsk-Parry B.S."/>
            <person name="Vaghefi N."/>
            <person name="Wilken P.M."/>
            <person name="An Z."/>
            <person name="de Beer Z.W."/>
            <person name="De Vos L."/>
            <person name="Chen L."/>
            <person name="Duong T.A."/>
            <person name="Gao Y."/>
            <person name="Hammerbacher A."/>
            <person name="Kikkert J.R."/>
            <person name="Li Y."/>
            <person name="Li H."/>
            <person name="Li K."/>
            <person name="Li Q."/>
            <person name="Liu X."/>
            <person name="Ma X."/>
            <person name="Naidoo K."/>
            <person name="Pethybridge S.J."/>
            <person name="Sun J."/>
            <person name="Steenkamp E.T."/>
            <person name="van der Nest M.A."/>
            <person name="van Wyk S."/>
            <person name="Wingfield M.J."/>
            <person name="Xiong C."/>
            <person name="Yue Q."/>
            <person name="Zhang X."/>
        </authorList>
    </citation>
    <scope>NUCLEOTIDE SEQUENCE [LARGE SCALE GENOMIC DNA]</scope>
    <source>
        <strain evidence="3 4">BP 5553</strain>
    </source>
</reference>
<dbReference type="GeneID" id="43594039"/>